<dbReference type="SUPFAM" id="SSF47413">
    <property type="entry name" value="lambda repressor-like DNA-binding domains"/>
    <property type="match status" value="1"/>
</dbReference>
<dbReference type="CDD" id="cd06283">
    <property type="entry name" value="PBP1_RegR_EndR_KdgR-like"/>
    <property type="match status" value="1"/>
</dbReference>
<dbReference type="InterPro" id="IPR028082">
    <property type="entry name" value="Peripla_BP_I"/>
</dbReference>
<dbReference type="Proteomes" id="UP000051324">
    <property type="component" value="Unassembled WGS sequence"/>
</dbReference>
<dbReference type="Pfam" id="PF13377">
    <property type="entry name" value="Peripla_BP_3"/>
    <property type="match status" value="1"/>
</dbReference>
<dbReference type="GO" id="GO:0000976">
    <property type="term" value="F:transcription cis-regulatory region binding"/>
    <property type="evidence" value="ECO:0007669"/>
    <property type="project" value="TreeGrafter"/>
</dbReference>
<dbReference type="RefSeq" id="WP_025086680.1">
    <property type="nucleotide sequence ID" value="NZ_AZFT01000048.1"/>
</dbReference>
<gene>
    <name evidence="5" type="ORF">FC32_GL000249</name>
</gene>
<dbReference type="InterPro" id="IPR010982">
    <property type="entry name" value="Lambda_DNA-bd_dom_sf"/>
</dbReference>
<accession>A0A0R1U1M4</accession>
<dbReference type="InterPro" id="IPR046335">
    <property type="entry name" value="LacI/GalR-like_sensor"/>
</dbReference>
<dbReference type="SMART" id="SM00354">
    <property type="entry name" value="HTH_LACI"/>
    <property type="match status" value="1"/>
</dbReference>
<dbReference type="PATRIC" id="fig|1423724.4.peg.264"/>
<dbReference type="InterPro" id="IPR000843">
    <property type="entry name" value="HTH_LacI"/>
</dbReference>
<dbReference type="GO" id="GO:0003700">
    <property type="term" value="F:DNA-binding transcription factor activity"/>
    <property type="evidence" value="ECO:0007669"/>
    <property type="project" value="TreeGrafter"/>
</dbReference>
<dbReference type="eggNOG" id="COG1609">
    <property type="taxonomic scope" value="Bacteria"/>
</dbReference>
<dbReference type="CDD" id="cd01392">
    <property type="entry name" value="HTH_LacI"/>
    <property type="match status" value="1"/>
</dbReference>
<keyword evidence="2" id="KW-0238">DNA-binding</keyword>
<reference evidence="5 6" key="1">
    <citation type="journal article" date="2015" name="Genome Announc.">
        <title>Expanding the biotechnology potential of lactobacilli through comparative genomics of 213 strains and associated genera.</title>
        <authorList>
            <person name="Sun Z."/>
            <person name="Harris H.M."/>
            <person name="McCann A."/>
            <person name="Guo C."/>
            <person name="Argimon S."/>
            <person name="Zhang W."/>
            <person name="Yang X."/>
            <person name="Jeffery I.B."/>
            <person name="Cooney J.C."/>
            <person name="Kagawa T.F."/>
            <person name="Liu W."/>
            <person name="Song Y."/>
            <person name="Salvetti E."/>
            <person name="Wrobel A."/>
            <person name="Rasinkangas P."/>
            <person name="Parkhill J."/>
            <person name="Rea M.C."/>
            <person name="O'Sullivan O."/>
            <person name="Ritari J."/>
            <person name="Douillard F.P."/>
            <person name="Paul Ross R."/>
            <person name="Yang R."/>
            <person name="Briner A.E."/>
            <person name="Felis G.E."/>
            <person name="de Vos W.M."/>
            <person name="Barrangou R."/>
            <person name="Klaenhammer T.R."/>
            <person name="Caufield P.W."/>
            <person name="Cui Y."/>
            <person name="Zhang H."/>
            <person name="O'Toole P.W."/>
        </authorList>
    </citation>
    <scope>NUCLEOTIDE SEQUENCE [LARGE SCALE GENOMIC DNA]</scope>
    <source>
        <strain evidence="5 6">DSM 16634</strain>
    </source>
</reference>
<keyword evidence="3" id="KW-0804">Transcription</keyword>
<evidence type="ECO:0000256" key="1">
    <source>
        <dbReference type="ARBA" id="ARBA00023015"/>
    </source>
</evidence>
<dbReference type="STRING" id="1423724.FC32_GL000249"/>
<dbReference type="PANTHER" id="PTHR30146">
    <property type="entry name" value="LACI-RELATED TRANSCRIPTIONAL REPRESSOR"/>
    <property type="match status" value="1"/>
</dbReference>
<evidence type="ECO:0000256" key="2">
    <source>
        <dbReference type="ARBA" id="ARBA00023125"/>
    </source>
</evidence>
<protein>
    <submittedName>
        <fullName evidence="5">Transcriptional regulator, laci family</fullName>
    </submittedName>
</protein>
<dbReference type="Pfam" id="PF00356">
    <property type="entry name" value="LacI"/>
    <property type="match status" value="1"/>
</dbReference>
<evidence type="ECO:0000256" key="3">
    <source>
        <dbReference type="ARBA" id="ARBA00023163"/>
    </source>
</evidence>
<dbReference type="PROSITE" id="PS50932">
    <property type="entry name" value="HTH_LACI_2"/>
    <property type="match status" value="1"/>
</dbReference>
<comment type="caution">
    <text evidence="5">The sequence shown here is derived from an EMBL/GenBank/DDBJ whole genome shotgun (WGS) entry which is preliminary data.</text>
</comment>
<name>A0A0R1U1M4_9LACO</name>
<dbReference type="PANTHER" id="PTHR30146:SF109">
    <property type="entry name" value="HTH-TYPE TRANSCRIPTIONAL REGULATOR GALS"/>
    <property type="match status" value="1"/>
</dbReference>
<keyword evidence="1" id="KW-0805">Transcription regulation</keyword>
<sequence>MEKLTINDIAKISGYSIATVSNYLNGNYQKMSQKTRDHLAKVIDQTGYRPNSTARNLAKHENKTIGVSISDITNPFTSPVMSGISEVCTQHGYKMIFTNADNDQKKEVNNILSLRTESVSGMIVDAVDPNSPIYKSLTNEALVMVDRQAKELLFDTIVTDNRQAVKEMVTHMVQAGYDELYFVTWPLEEVSTRQMRYQGFLEATGYALGEHLLTVPHLGQKEAYQQFEAQIETLMAQKGTKKIGFFTMNARVFLRLLKAMQLKAYQYPRDYGVATYEEFDWMQIMRPEISCIRQDSKKIGVMAAELLLAKLLDKKSALPQKYIVPTEIILKQSF</sequence>
<dbReference type="EMBL" id="AZFT01000048">
    <property type="protein sequence ID" value="KRL84770.1"/>
    <property type="molecule type" value="Genomic_DNA"/>
</dbReference>
<dbReference type="OrthoDB" id="1639518at2"/>
<organism evidence="5 6">
    <name type="scientific">Ligilactobacillus apodemi DSM 16634 = JCM 16172</name>
    <dbReference type="NCBI Taxonomy" id="1423724"/>
    <lineage>
        <taxon>Bacteria</taxon>
        <taxon>Bacillati</taxon>
        <taxon>Bacillota</taxon>
        <taxon>Bacilli</taxon>
        <taxon>Lactobacillales</taxon>
        <taxon>Lactobacillaceae</taxon>
        <taxon>Ligilactobacillus</taxon>
    </lineage>
</organism>
<dbReference type="AlphaFoldDB" id="A0A0R1U1M4"/>
<dbReference type="Gene3D" id="1.10.260.40">
    <property type="entry name" value="lambda repressor-like DNA-binding domains"/>
    <property type="match status" value="1"/>
</dbReference>
<dbReference type="Gene3D" id="3.40.50.2300">
    <property type="match status" value="2"/>
</dbReference>
<dbReference type="SUPFAM" id="SSF53822">
    <property type="entry name" value="Periplasmic binding protein-like I"/>
    <property type="match status" value="1"/>
</dbReference>
<evidence type="ECO:0000313" key="5">
    <source>
        <dbReference type="EMBL" id="KRL84770.1"/>
    </source>
</evidence>
<evidence type="ECO:0000313" key="6">
    <source>
        <dbReference type="Proteomes" id="UP000051324"/>
    </source>
</evidence>
<evidence type="ECO:0000259" key="4">
    <source>
        <dbReference type="PROSITE" id="PS50932"/>
    </source>
</evidence>
<proteinExistence type="predicted"/>
<keyword evidence="6" id="KW-1185">Reference proteome</keyword>
<feature type="domain" description="HTH lacI-type" evidence="4">
    <location>
        <begin position="4"/>
        <end position="59"/>
    </location>
</feature>